<proteinExistence type="predicted"/>
<reference evidence="2 3" key="1">
    <citation type="submission" date="2023-03" db="EMBL/GenBank/DDBJ databases">
        <title>WGS of Gossypium arboreum.</title>
        <authorList>
            <person name="Yu D."/>
        </authorList>
    </citation>
    <scope>NUCLEOTIDE SEQUENCE [LARGE SCALE GENOMIC DNA]</scope>
    <source>
        <tissue evidence="2">Leaf</tissue>
    </source>
</reference>
<comment type="caution">
    <text evidence="2">The sequence shown here is derived from an EMBL/GenBank/DDBJ whole genome shotgun (WGS) entry which is preliminary data.</text>
</comment>
<sequence>MERDEISLLEDELLQLLVKSSLVVPSESPTLIFPVWTRKSYNPDSFKAQLKSIWKRKKKMDIQVAGQNLFMISFDTEDDLEIIMEGRLWLFHRQLIIFERLVDPIERSKIRLVLLPF</sequence>
<name>A0ABR0PBV1_GOSAR</name>
<evidence type="ECO:0000313" key="2">
    <source>
        <dbReference type="EMBL" id="KAK5818764.1"/>
    </source>
</evidence>
<organism evidence="2 3">
    <name type="scientific">Gossypium arboreum</name>
    <name type="common">Tree cotton</name>
    <name type="synonym">Gossypium nanking</name>
    <dbReference type="NCBI Taxonomy" id="29729"/>
    <lineage>
        <taxon>Eukaryota</taxon>
        <taxon>Viridiplantae</taxon>
        <taxon>Streptophyta</taxon>
        <taxon>Embryophyta</taxon>
        <taxon>Tracheophyta</taxon>
        <taxon>Spermatophyta</taxon>
        <taxon>Magnoliopsida</taxon>
        <taxon>eudicotyledons</taxon>
        <taxon>Gunneridae</taxon>
        <taxon>Pentapetalae</taxon>
        <taxon>rosids</taxon>
        <taxon>malvids</taxon>
        <taxon>Malvales</taxon>
        <taxon>Malvaceae</taxon>
        <taxon>Malvoideae</taxon>
        <taxon>Gossypium</taxon>
    </lineage>
</organism>
<protein>
    <recommendedName>
        <fullName evidence="1">DUF4283 domain-containing protein</fullName>
    </recommendedName>
</protein>
<evidence type="ECO:0000259" key="1">
    <source>
        <dbReference type="Pfam" id="PF14111"/>
    </source>
</evidence>
<feature type="domain" description="DUF4283" evidence="1">
    <location>
        <begin position="46"/>
        <end position="101"/>
    </location>
</feature>
<dbReference type="Pfam" id="PF14111">
    <property type="entry name" value="DUF4283"/>
    <property type="match status" value="1"/>
</dbReference>
<gene>
    <name evidence="2" type="ORF">PVK06_023709</name>
</gene>
<keyword evidence="3" id="KW-1185">Reference proteome</keyword>
<evidence type="ECO:0000313" key="3">
    <source>
        <dbReference type="Proteomes" id="UP001358586"/>
    </source>
</evidence>
<accession>A0ABR0PBV1</accession>
<dbReference type="EMBL" id="JARKNE010000007">
    <property type="protein sequence ID" value="KAK5818764.1"/>
    <property type="molecule type" value="Genomic_DNA"/>
</dbReference>
<dbReference type="InterPro" id="IPR025558">
    <property type="entry name" value="DUF4283"/>
</dbReference>
<dbReference type="Proteomes" id="UP001358586">
    <property type="component" value="Chromosome 7"/>
</dbReference>